<dbReference type="InParanoid" id="G1RMX0"/>
<proteinExistence type="inferred from homology"/>
<dbReference type="STRING" id="61853.ENSNLEP00000014584"/>
<dbReference type="GO" id="GO:0050769">
    <property type="term" value="P:positive regulation of neurogenesis"/>
    <property type="evidence" value="ECO:0007669"/>
    <property type="project" value="Ensembl"/>
</dbReference>
<dbReference type="SUPFAM" id="SSF54928">
    <property type="entry name" value="RNA-binding domain, RBD"/>
    <property type="match status" value="1"/>
</dbReference>
<dbReference type="Ensembl" id="ENSNLET00000015310.3">
    <property type="protein sequence ID" value="ENSNLEP00000014584.2"/>
    <property type="gene ID" value="ENSNLEG00000011987.3"/>
</dbReference>
<dbReference type="OMA" id="FEDKIMQ"/>
<evidence type="ECO:0000313" key="10">
    <source>
        <dbReference type="Proteomes" id="UP000001073"/>
    </source>
</evidence>
<evidence type="ECO:0000256" key="1">
    <source>
        <dbReference type="ARBA" id="ARBA00004123"/>
    </source>
</evidence>
<feature type="compositionally biased region" description="Basic and acidic residues" evidence="6">
    <location>
        <begin position="1"/>
        <end position="28"/>
    </location>
</feature>
<dbReference type="GO" id="GO:0006355">
    <property type="term" value="P:regulation of DNA-templated transcription"/>
    <property type="evidence" value="ECO:0007669"/>
    <property type="project" value="Ensembl"/>
</dbReference>
<dbReference type="GeneTree" id="ENSGT00390000005492"/>
<dbReference type="Proteomes" id="UP000001073">
    <property type="component" value="Chromosome 17"/>
</dbReference>
<dbReference type="InterPro" id="IPR012677">
    <property type="entry name" value="Nucleotide-bd_a/b_plait_sf"/>
</dbReference>
<dbReference type="PANTHER" id="PTHR13165">
    <property type="entry name" value="ARSENITE-RESISTANCE PROTEIN 2"/>
    <property type="match status" value="1"/>
</dbReference>
<evidence type="ECO:0000259" key="7">
    <source>
        <dbReference type="Pfam" id="PF04959"/>
    </source>
</evidence>
<comment type="similarity">
    <text evidence="2">Belongs to the ARS2 family.</text>
</comment>
<keyword evidence="3" id="KW-0539">Nucleus</keyword>
<dbReference type="EMBL" id="ADFV01105423">
    <property type="status" value="NOT_ANNOTATED_CDS"/>
    <property type="molecule type" value="Genomic_DNA"/>
</dbReference>
<feature type="compositionally biased region" description="Acidic residues" evidence="6">
    <location>
        <begin position="325"/>
        <end position="339"/>
    </location>
</feature>
<dbReference type="Pfam" id="PF04959">
    <property type="entry name" value="ARS2"/>
    <property type="match status" value="1"/>
</dbReference>
<sequence>GRERRSRGEYRDYDRNRRERFSPPRHELSPPQKRMRRDWDEHSSDPYHSGYEMPYAGGGGGPTYGPPQPWGHPDVHIMQHHVLPIQARLGSIAEIDLGVPPPVMKTFKEFLLSLDDSVDETEAVKRYNDYKLDFRRQQMQDFFLAHKDEEWFRSKYHPDEVGKRRQEARGALQNRLRVFLSLMDTGWFDNLLLDIDKADAIVKMLDAAVIKMEGGTENDLRILEQEEEEEQAGKPGEPGKKEEGRAGAGLGDGERKTNDKDEKKEDVKQAENDSSNDDKTKKSEGDGDKEEKKEDSEKEAKKSSKKRNRKHSGDDSFDEGSVSESESESESGQAEEEKEEAGRRMGEEKPKEEEWEKPKDATCSLFMRNIAPNISRAEIISLCKRYPGFMRVALSEPQPERRFFRRGWVTFDRSVNIKEICWNLQNIRLRECELSPGVNRDLTRRVRNINGITQHKQIVRNDIKLAAKLIHTLDDRTQLWASEPGTPPLPTVSDSPKDFVRRQVLNARIHFPYVLDKLLLYLRILHSLDYYNTCEYPNEDEMPNRCGIIHVRGPMPPNRISHGEVAEDVEEKLTPLLSVRESLSQEEAQKMGRKDPEQEVEKFVTSNTQELGKDKWLCPLSGKKFKGPEFVRKHIFNKHAEKIEEVKKEVAFFNNFLTDAKRPALPEIKPAQPPGPAQSLTPGLPYPHQTPQGLMPYGQPRPPILGYGAGAVRPAVPTGGPPYPHAPYGAGRGNYDAFRGQGGYPGKPRNRMVRGDPRAIVEYRDLDAPDDVDFF</sequence>
<dbReference type="GO" id="GO:0097150">
    <property type="term" value="P:neuronal stem cell population maintenance"/>
    <property type="evidence" value="ECO:0007669"/>
    <property type="project" value="Ensembl"/>
</dbReference>
<dbReference type="GO" id="GO:0016604">
    <property type="term" value="C:nuclear body"/>
    <property type="evidence" value="ECO:0007669"/>
    <property type="project" value="TreeGrafter"/>
</dbReference>
<evidence type="ECO:0000259" key="8">
    <source>
        <dbReference type="Pfam" id="PF12066"/>
    </source>
</evidence>
<keyword evidence="10" id="KW-1185">Reference proteome</keyword>
<dbReference type="InterPro" id="IPR007042">
    <property type="entry name" value="SERRATE/Ars2_C"/>
</dbReference>
<dbReference type="InterPro" id="IPR035979">
    <property type="entry name" value="RBD_domain_sf"/>
</dbReference>
<organism evidence="9 10">
    <name type="scientific">Nomascus leucogenys</name>
    <name type="common">Northern white-cheeked gibbon</name>
    <name type="synonym">Hylobates leucogenys</name>
    <dbReference type="NCBI Taxonomy" id="61853"/>
    <lineage>
        <taxon>Eukaryota</taxon>
        <taxon>Metazoa</taxon>
        <taxon>Chordata</taxon>
        <taxon>Craniata</taxon>
        <taxon>Vertebrata</taxon>
        <taxon>Euteleostomi</taxon>
        <taxon>Mammalia</taxon>
        <taxon>Eutheria</taxon>
        <taxon>Euarchontoglires</taxon>
        <taxon>Primates</taxon>
        <taxon>Haplorrhini</taxon>
        <taxon>Catarrhini</taxon>
        <taxon>Hylobatidae</taxon>
        <taxon>Nomascus</taxon>
    </lineage>
</organism>
<accession>G1RMX0</accession>
<feature type="region of interest" description="Disordered" evidence="6">
    <location>
        <begin position="1"/>
        <end position="45"/>
    </location>
</feature>
<comment type="subcellular location">
    <subcellularLocation>
        <location evidence="1">Nucleus</location>
    </subcellularLocation>
</comment>
<dbReference type="GO" id="GO:0030674">
    <property type="term" value="F:protein-macromolecule adaptor activity"/>
    <property type="evidence" value="ECO:0007669"/>
    <property type="project" value="Ensembl"/>
</dbReference>
<dbReference type="Gene3D" id="3.30.70.330">
    <property type="match status" value="1"/>
</dbReference>
<dbReference type="eggNOG" id="KOG2295">
    <property type="taxonomic scope" value="Eukaryota"/>
</dbReference>
<feature type="compositionally biased region" description="Basic and acidic residues" evidence="6">
    <location>
        <begin position="340"/>
        <end position="358"/>
    </location>
</feature>
<dbReference type="InterPro" id="IPR039727">
    <property type="entry name" value="SE/Ars2"/>
</dbReference>
<reference evidence="9" key="3">
    <citation type="submission" date="2025-09" db="UniProtKB">
        <authorList>
            <consortium name="Ensembl"/>
        </authorList>
    </citation>
    <scope>IDENTIFICATION</scope>
</reference>
<reference evidence="9 10" key="1">
    <citation type="submission" date="2012-10" db="EMBL/GenBank/DDBJ databases">
        <authorList>
            <consortium name="Gibbon Genome Sequencing Consortium"/>
        </authorList>
    </citation>
    <scope>NUCLEOTIDE SEQUENCE [LARGE SCALE GENOMIC DNA]</scope>
</reference>
<dbReference type="GO" id="GO:0031053">
    <property type="term" value="P:primary miRNA processing"/>
    <property type="evidence" value="ECO:0007669"/>
    <property type="project" value="Ensembl"/>
</dbReference>
<evidence type="ECO:0000256" key="6">
    <source>
        <dbReference type="SAM" id="MobiDB-lite"/>
    </source>
</evidence>
<dbReference type="GO" id="GO:0005737">
    <property type="term" value="C:cytoplasm"/>
    <property type="evidence" value="ECO:0007669"/>
    <property type="project" value="Ensembl"/>
</dbReference>
<feature type="compositionally biased region" description="Basic and acidic residues" evidence="6">
    <location>
        <begin position="252"/>
        <end position="302"/>
    </location>
</feature>
<evidence type="ECO:0000313" key="9">
    <source>
        <dbReference type="Ensembl" id="ENSNLEP00000014584.2"/>
    </source>
</evidence>
<evidence type="ECO:0000256" key="3">
    <source>
        <dbReference type="ARBA" id="ARBA00023242"/>
    </source>
</evidence>
<evidence type="ECO:0000256" key="2">
    <source>
        <dbReference type="ARBA" id="ARBA00005407"/>
    </source>
</evidence>
<dbReference type="AlphaFoldDB" id="G1RMX0"/>
<feature type="region of interest" description="Disordered" evidence="6">
    <location>
        <begin position="734"/>
        <end position="753"/>
    </location>
</feature>
<gene>
    <name evidence="9" type="primary">SRRT</name>
</gene>
<dbReference type="Pfam" id="PF12066">
    <property type="entry name" value="SERRATE_Ars2_N"/>
    <property type="match status" value="1"/>
</dbReference>
<dbReference type="PANTHER" id="PTHR13165:SF0">
    <property type="entry name" value="SERRATE RNA EFFECTOR MOLECULE HOMOLOG"/>
    <property type="match status" value="1"/>
</dbReference>
<reference evidence="9" key="2">
    <citation type="submission" date="2025-08" db="UniProtKB">
        <authorList>
            <consortium name="Ensembl"/>
        </authorList>
    </citation>
    <scope>IDENTIFICATION</scope>
</reference>
<dbReference type="EMBL" id="ADFV01105424">
    <property type="status" value="NOT_ANNOTATED_CDS"/>
    <property type="molecule type" value="Genomic_DNA"/>
</dbReference>
<name>G1RMX0_NOMLE</name>
<comment type="function">
    <text evidence="5">Acts as a mediator between the cap-binding complex (CBC) and the primary microRNAs (miRNAs) processing machinery during cell proliferation. Contributes to the stability and delivery of capped primary miRNA transcripts to the primary miRNA processing complex containing DGCR8 and DROSHA, thereby playing a role in RNA-mediated gene silencing (RNAi) by miRNAs. Binds capped RNAs (m7GpppG-capped RNA); however interaction is probably mediated via its interaction with NCBP1/CBP80 component of the CBC complex. Involved in cell cycle progression at S phase. Does not directly confer arsenite resistance but rather modulates arsenic sensitivity. Independently of its activity on miRNAs, necessary and sufficient to promote neural stem cell self-renewal. Does so by directly binding SOX2 promoter and positively regulating its transcription.</text>
</comment>
<dbReference type="GO" id="GO:1990904">
    <property type="term" value="C:ribonucleoprotein complex"/>
    <property type="evidence" value="ECO:0007669"/>
    <property type="project" value="Ensembl"/>
</dbReference>
<dbReference type="GO" id="GO:0140262">
    <property type="term" value="F:mRNA cap binding complex binding"/>
    <property type="evidence" value="ECO:0007669"/>
    <property type="project" value="Ensembl"/>
</dbReference>
<dbReference type="HOGENOM" id="CLU_008560_0_0_1"/>
<dbReference type="EMBL" id="ADFV01105425">
    <property type="status" value="NOT_ANNOTATED_CDS"/>
    <property type="molecule type" value="Genomic_DNA"/>
</dbReference>
<dbReference type="FunCoup" id="G1RMX0">
    <property type="interactions" value="3716"/>
</dbReference>
<dbReference type="GO" id="GO:0003677">
    <property type="term" value="F:DNA binding"/>
    <property type="evidence" value="ECO:0007669"/>
    <property type="project" value="Ensembl"/>
</dbReference>
<feature type="region of interest" description="Disordered" evidence="6">
    <location>
        <begin position="227"/>
        <end position="358"/>
    </location>
</feature>
<evidence type="ECO:0000256" key="5">
    <source>
        <dbReference type="ARBA" id="ARBA00046030"/>
    </source>
</evidence>
<feature type="domain" description="SERRATE/Ars2 N-terminal" evidence="8">
    <location>
        <begin position="108"/>
        <end position="217"/>
    </location>
</feature>
<dbReference type="InterPro" id="IPR021933">
    <property type="entry name" value="SERRATE/Ars2_N"/>
</dbReference>
<feature type="domain" description="SERRATE/Ars2 C-terminal" evidence="7">
    <location>
        <begin position="552"/>
        <end position="750"/>
    </location>
</feature>
<protein>
    <recommendedName>
        <fullName evidence="4">Arsenite-resistance protein 2</fullName>
    </recommendedName>
</protein>
<evidence type="ECO:0000256" key="4">
    <source>
        <dbReference type="ARBA" id="ARBA00033161"/>
    </source>
</evidence>